<evidence type="ECO:0000256" key="1">
    <source>
        <dbReference type="SAM" id="MobiDB-lite"/>
    </source>
</evidence>
<dbReference type="Proteomes" id="UP000482960">
    <property type="component" value="Unassembled WGS sequence"/>
</dbReference>
<evidence type="ECO:0000313" key="3">
    <source>
        <dbReference type="Proteomes" id="UP000482960"/>
    </source>
</evidence>
<proteinExistence type="predicted"/>
<name>A0A6V8L7L0_9ACTN</name>
<reference evidence="2 3" key="1">
    <citation type="submission" date="2020-03" db="EMBL/GenBank/DDBJ databases">
        <title>Whole genome shotgun sequence of Phytohabitans rumicis NBRC 108638.</title>
        <authorList>
            <person name="Komaki H."/>
            <person name="Tamura T."/>
        </authorList>
    </citation>
    <scope>NUCLEOTIDE SEQUENCE [LARGE SCALE GENOMIC DNA]</scope>
    <source>
        <strain evidence="2 3">NBRC 108638</strain>
    </source>
</reference>
<keyword evidence="3" id="KW-1185">Reference proteome</keyword>
<sequence>MIGGPGQGVALRVEPDVRRVDLDSLPYRDRVGHVGYIRRGIPPLLALLASVDQQGACWYEVPGPGPTPPSIKDFCVDQGHTVVDQRSNHDRMPLIDGVGWVRRGGQAGWGGTTGQATSGVGGWRPGRSPLGFRR</sequence>
<organism evidence="2 3">
    <name type="scientific">Phytohabitans rumicis</name>
    <dbReference type="NCBI Taxonomy" id="1076125"/>
    <lineage>
        <taxon>Bacteria</taxon>
        <taxon>Bacillati</taxon>
        <taxon>Actinomycetota</taxon>
        <taxon>Actinomycetes</taxon>
        <taxon>Micromonosporales</taxon>
        <taxon>Micromonosporaceae</taxon>
    </lineage>
</organism>
<protein>
    <submittedName>
        <fullName evidence="2">Uncharacterized protein</fullName>
    </submittedName>
</protein>
<evidence type="ECO:0000313" key="2">
    <source>
        <dbReference type="EMBL" id="GFJ91530.1"/>
    </source>
</evidence>
<comment type="caution">
    <text evidence="2">The sequence shown here is derived from an EMBL/GenBank/DDBJ whole genome shotgun (WGS) entry which is preliminary data.</text>
</comment>
<feature type="compositionally biased region" description="Gly residues" evidence="1">
    <location>
        <begin position="110"/>
        <end position="124"/>
    </location>
</feature>
<dbReference type="EMBL" id="BLPG01000001">
    <property type="protein sequence ID" value="GFJ91530.1"/>
    <property type="molecule type" value="Genomic_DNA"/>
</dbReference>
<feature type="region of interest" description="Disordered" evidence="1">
    <location>
        <begin position="110"/>
        <end position="134"/>
    </location>
</feature>
<gene>
    <name evidence="2" type="ORF">Prum_051720</name>
</gene>
<reference evidence="2 3" key="2">
    <citation type="submission" date="2020-03" db="EMBL/GenBank/DDBJ databases">
        <authorList>
            <person name="Ichikawa N."/>
            <person name="Kimura A."/>
            <person name="Kitahashi Y."/>
            <person name="Uohara A."/>
        </authorList>
    </citation>
    <scope>NUCLEOTIDE SEQUENCE [LARGE SCALE GENOMIC DNA]</scope>
    <source>
        <strain evidence="2 3">NBRC 108638</strain>
    </source>
</reference>
<dbReference type="AlphaFoldDB" id="A0A6V8L7L0"/>
<accession>A0A6V8L7L0</accession>